<proteinExistence type="predicted"/>
<keyword evidence="3" id="KW-1185">Reference proteome</keyword>
<protein>
    <submittedName>
        <fullName evidence="2">Uncharacterized protein</fullName>
    </submittedName>
</protein>
<dbReference type="STRING" id="1448320.A0A319DAU0"/>
<dbReference type="Proteomes" id="UP000247810">
    <property type="component" value="Unassembled WGS sequence"/>
</dbReference>
<reference evidence="2 3" key="1">
    <citation type="submission" date="2018-02" db="EMBL/GenBank/DDBJ databases">
        <title>The genomes of Aspergillus section Nigri reveals drivers in fungal speciation.</title>
        <authorList>
            <consortium name="DOE Joint Genome Institute"/>
            <person name="Vesth T.C."/>
            <person name="Nybo J."/>
            <person name="Theobald S."/>
            <person name="Brandl J."/>
            <person name="Frisvad J.C."/>
            <person name="Nielsen K.F."/>
            <person name="Lyhne E.K."/>
            <person name="Kogle M.E."/>
            <person name="Kuo A."/>
            <person name="Riley R."/>
            <person name="Clum A."/>
            <person name="Nolan M."/>
            <person name="Lipzen A."/>
            <person name="Salamov A."/>
            <person name="Henrissat B."/>
            <person name="Wiebenga A."/>
            <person name="De vries R.P."/>
            <person name="Grigoriev I.V."/>
            <person name="Mortensen U.H."/>
            <person name="Andersen M.R."/>
            <person name="Baker S.E."/>
        </authorList>
    </citation>
    <scope>NUCLEOTIDE SEQUENCE [LARGE SCALE GENOMIC DNA]</scope>
    <source>
        <strain evidence="2 3">CBS 707.79</strain>
    </source>
</reference>
<dbReference type="PANTHER" id="PTHR38116:SF1">
    <property type="entry name" value="BZIP DOMAIN-CONTAINING PROTEIN"/>
    <property type="match status" value="1"/>
</dbReference>
<dbReference type="EMBL" id="KZ825869">
    <property type="protein sequence ID" value="PYH94515.1"/>
    <property type="molecule type" value="Genomic_DNA"/>
</dbReference>
<dbReference type="OrthoDB" id="2245989at2759"/>
<dbReference type="InterPro" id="IPR021833">
    <property type="entry name" value="DUF3425"/>
</dbReference>
<organism evidence="2 3">
    <name type="scientific">Aspergillus ellipticus CBS 707.79</name>
    <dbReference type="NCBI Taxonomy" id="1448320"/>
    <lineage>
        <taxon>Eukaryota</taxon>
        <taxon>Fungi</taxon>
        <taxon>Dikarya</taxon>
        <taxon>Ascomycota</taxon>
        <taxon>Pezizomycotina</taxon>
        <taxon>Eurotiomycetes</taxon>
        <taxon>Eurotiomycetidae</taxon>
        <taxon>Eurotiales</taxon>
        <taxon>Aspergillaceae</taxon>
        <taxon>Aspergillus</taxon>
        <taxon>Aspergillus subgen. Circumdati</taxon>
    </lineage>
</organism>
<accession>A0A319DAU0</accession>
<evidence type="ECO:0000313" key="3">
    <source>
        <dbReference type="Proteomes" id="UP000247810"/>
    </source>
</evidence>
<evidence type="ECO:0000313" key="2">
    <source>
        <dbReference type="EMBL" id="PYH94515.1"/>
    </source>
</evidence>
<dbReference type="AlphaFoldDB" id="A0A319DAU0"/>
<name>A0A319DAU0_9EURO</name>
<feature type="region of interest" description="Disordered" evidence="1">
    <location>
        <begin position="1"/>
        <end position="20"/>
    </location>
</feature>
<feature type="compositionally biased region" description="Polar residues" evidence="1">
    <location>
        <begin position="9"/>
        <end position="20"/>
    </location>
</feature>
<sequence>MRCGGLHLPTQQKDSSVTGSLQQSTAGLDSQVSTYYCGLPAEDCRPGGGTHCVRYPQARRFFACGGLDDRVWLNEHENFSQLVEVLIFESFVAYSSTIPSVAATLGSRGCFLRAVFAICPVRARGNLTDGRLRHAAVLGDAVHVFLCCQPAQRPGWLLPPLVGPIHLLSCPRRLRMPCNASNLNVFDPAVAPVASTGPLTFSGALPLALRPTALQRSHIHHTWIDFFPCPRMCDSLIRAGNEWDDEELCVDIMGFWDSSSTDAQGLIIWGEPSDPANWEVSEGFTRKWGWVIEGCESAMRATNRWRALRGGRKAAVPDGVIRCGYVM</sequence>
<dbReference type="Pfam" id="PF11905">
    <property type="entry name" value="DUF3425"/>
    <property type="match status" value="1"/>
</dbReference>
<evidence type="ECO:0000256" key="1">
    <source>
        <dbReference type="SAM" id="MobiDB-lite"/>
    </source>
</evidence>
<dbReference type="VEuPathDB" id="FungiDB:BO71DRAFT_483677"/>
<gene>
    <name evidence="2" type="ORF">BO71DRAFT_483677</name>
</gene>
<dbReference type="PANTHER" id="PTHR38116">
    <property type="entry name" value="CHROMOSOME 7, WHOLE GENOME SHOTGUN SEQUENCE"/>
    <property type="match status" value="1"/>
</dbReference>